<feature type="region of interest" description="Disordered" evidence="1">
    <location>
        <begin position="11"/>
        <end position="70"/>
    </location>
</feature>
<evidence type="ECO:0000313" key="4">
    <source>
        <dbReference type="Proteomes" id="UP001305779"/>
    </source>
</evidence>
<keyword evidence="4" id="KW-1185">Reference proteome</keyword>
<feature type="compositionally biased region" description="Acidic residues" evidence="1">
    <location>
        <begin position="36"/>
        <end position="45"/>
    </location>
</feature>
<organism evidence="3 4">
    <name type="scientific">Zasmidium cellare</name>
    <name type="common">Wine cellar mold</name>
    <name type="synonym">Racodium cellare</name>
    <dbReference type="NCBI Taxonomy" id="395010"/>
    <lineage>
        <taxon>Eukaryota</taxon>
        <taxon>Fungi</taxon>
        <taxon>Dikarya</taxon>
        <taxon>Ascomycota</taxon>
        <taxon>Pezizomycotina</taxon>
        <taxon>Dothideomycetes</taxon>
        <taxon>Dothideomycetidae</taxon>
        <taxon>Mycosphaerellales</taxon>
        <taxon>Mycosphaerellaceae</taxon>
        <taxon>Zasmidium</taxon>
    </lineage>
</organism>
<protein>
    <recommendedName>
        <fullName evidence="2">DUF7626 domain-containing protein</fullName>
    </recommendedName>
</protein>
<dbReference type="Pfam" id="PF24625">
    <property type="entry name" value="DUF7626"/>
    <property type="match status" value="1"/>
</dbReference>
<feature type="region of interest" description="Disordered" evidence="1">
    <location>
        <begin position="338"/>
        <end position="387"/>
    </location>
</feature>
<dbReference type="Proteomes" id="UP001305779">
    <property type="component" value="Unassembled WGS sequence"/>
</dbReference>
<proteinExistence type="predicted"/>
<evidence type="ECO:0000256" key="1">
    <source>
        <dbReference type="SAM" id="MobiDB-lite"/>
    </source>
</evidence>
<comment type="caution">
    <text evidence="3">The sequence shown here is derived from an EMBL/GenBank/DDBJ whole genome shotgun (WGS) entry which is preliminary data.</text>
</comment>
<accession>A0ABR0E383</accession>
<evidence type="ECO:0000259" key="2">
    <source>
        <dbReference type="Pfam" id="PF24625"/>
    </source>
</evidence>
<feature type="domain" description="DUF7626" evidence="2">
    <location>
        <begin position="86"/>
        <end position="140"/>
    </location>
</feature>
<sequence>MAFNLSWAGAPLPGFSDHDYDSADGAQLGGGSGSEAGDDEYDGDTIGEINDSFLASPAPTKGKGKGKQKVVKDSNIAAVPKKLTLDYDTDDARLIELKRQGKTDEQVSQQLKNEGRIQYEAKTVGNRWMRLKKLLIQQEDERLDDELSDWHEGEDDQLEEIAKAVAPKFDHQIQLLEQRRWHEISQHLADKLGRRKYTGKACRERIEAVKNGTALPPIELAENPEERRRMKDERIAANKKARQDARDEQRAKEQRAQARAEAKKRENSEAMKKKIDDAVQKRNEKATAERIKEERRENKELDKQHRLMMEARFVAEKAWIAKRKKAEEDLYKELTGYNMGGKRPGRVRKGHEEEEEAEASDVSSSSEEDDIIDLISSDNDDPDDAAANSDADFEALINPPPATPPPIETPARLSTLFRPRAGFHPAPVTKSTLLNPRSILSVHELEALLFYRSLPRRGPSESHAEVVARLAANDETLKSDELSQLLIHLTEKSKGKKFEKIARLREADARGSDAGQMGVRSTDLEFVRRYEGFEGFEGVLEEVVGELQGGGVIGVGVDAGEGGDEDDDEAMEE</sequence>
<feature type="compositionally biased region" description="Acidic residues" evidence="1">
    <location>
        <begin position="366"/>
        <end position="384"/>
    </location>
</feature>
<dbReference type="EMBL" id="JAXOVC010000011">
    <property type="protein sequence ID" value="KAK4495794.1"/>
    <property type="molecule type" value="Genomic_DNA"/>
</dbReference>
<evidence type="ECO:0000313" key="3">
    <source>
        <dbReference type="EMBL" id="KAK4495794.1"/>
    </source>
</evidence>
<feature type="compositionally biased region" description="Acidic residues" evidence="1">
    <location>
        <begin position="561"/>
        <end position="573"/>
    </location>
</feature>
<name>A0ABR0E383_ZASCE</name>
<dbReference type="InterPro" id="IPR056043">
    <property type="entry name" value="DUF7626"/>
</dbReference>
<gene>
    <name evidence="3" type="ORF">PRZ48_013062</name>
</gene>
<feature type="region of interest" description="Disordered" evidence="1">
    <location>
        <begin position="236"/>
        <end position="303"/>
    </location>
</feature>
<reference evidence="3 4" key="1">
    <citation type="journal article" date="2023" name="G3 (Bethesda)">
        <title>A chromosome-level genome assembly of Zasmidium syzygii isolated from banana leaves.</title>
        <authorList>
            <person name="van Westerhoven A.C."/>
            <person name="Mehrabi R."/>
            <person name="Talebi R."/>
            <person name="Steentjes M.B.F."/>
            <person name="Corcolon B."/>
            <person name="Chong P.A."/>
            <person name="Kema G.H.J."/>
            <person name="Seidl M.F."/>
        </authorList>
    </citation>
    <scope>NUCLEOTIDE SEQUENCE [LARGE SCALE GENOMIC DNA]</scope>
    <source>
        <strain evidence="3 4">P124</strain>
    </source>
</reference>
<feature type="region of interest" description="Disordered" evidence="1">
    <location>
        <begin position="554"/>
        <end position="573"/>
    </location>
</feature>